<keyword evidence="2" id="KW-1185">Reference proteome</keyword>
<organism evidence="1 2">
    <name type="scientific">Chryseobacterium gilvum</name>
    <dbReference type="NCBI Taxonomy" id="2976534"/>
    <lineage>
        <taxon>Bacteria</taxon>
        <taxon>Pseudomonadati</taxon>
        <taxon>Bacteroidota</taxon>
        <taxon>Flavobacteriia</taxon>
        <taxon>Flavobacteriales</taxon>
        <taxon>Weeksellaceae</taxon>
        <taxon>Chryseobacterium group</taxon>
        <taxon>Chryseobacterium</taxon>
    </lineage>
</organism>
<reference evidence="2" key="1">
    <citation type="submission" date="2023-07" db="EMBL/GenBank/DDBJ databases">
        <title>Chryseobacterium sp. GMJ5 Genome sequencing and assembly.</title>
        <authorList>
            <person name="Jung Y."/>
        </authorList>
    </citation>
    <scope>NUCLEOTIDE SEQUENCE [LARGE SCALE GENOMIC DNA]</scope>
    <source>
        <strain evidence="2">GMJ5</strain>
    </source>
</reference>
<dbReference type="RefSeq" id="WP_262989198.1">
    <property type="nucleotide sequence ID" value="NZ_JAOTEN010000001.1"/>
</dbReference>
<accession>A0ABT2VTN4</accession>
<dbReference type="Gene3D" id="3.40.1000.10">
    <property type="entry name" value="Mog1/PsbP, alpha/beta/alpha sandwich"/>
    <property type="match status" value="1"/>
</dbReference>
<dbReference type="Proteomes" id="UP001208114">
    <property type="component" value="Unassembled WGS sequence"/>
</dbReference>
<dbReference type="InterPro" id="IPR016123">
    <property type="entry name" value="Mog1/PsbP_a/b/a-sand"/>
</dbReference>
<sequence>MMKKVLVLFLMFSGIYAFTQKLETKLYDSENYSITFPDTWISANDNGIVNIFPTNQIGAITISEYEDLDLPKTETKKFILALYKSEDDEKKIKTSGSKKGYTEYDYEYFDEHDKTFWNTKVFQKNKKLYLITISCQQKYWNGNYMKLFSEAFESFKIKK</sequence>
<comment type="caution">
    <text evidence="1">The sequence shown here is derived from an EMBL/GenBank/DDBJ whole genome shotgun (WGS) entry which is preliminary data.</text>
</comment>
<proteinExistence type="predicted"/>
<gene>
    <name evidence="1" type="ORF">N0B16_02780</name>
</gene>
<dbReference type="SUPFAM" id="SSF55724">
    <property type="entry name" value="Mog1p/PsbP-like"/>
    <property type="match status" value="1"/>
</dbReference>
<evidence type="ECO:0008006" key="3">
    <source>
        <dbReference type="Google" id="ProtNLM"/>
    </source>
</evidence>
<protein>
    <recommendedName>
        <fullName evidence="3">PsbP C-terminal domain-containing protein</fullName>
    </recommendedName>
</protein>
<dbReference type="EMBL" id="JAOTEN010000001">
    <property type="protein sequence ID" value="MCU7613351.1"/>
    <property type="molecule type" value="Genomic_DNA"/>
</dbReference>
<name>A0ABT2VTN4_9FLAO</name>
<evidence type="ECO:0000313" key="1">
    <source>
        <dbReference type="EMBL" id="MCU7613351.1"/>
    </source>
</evidence>
<evidence type="ECO:0000313" key="2">
    <source>
        <dbReference type="Proteomes" id="UP001208114"/>
    </source>
</evidence>